<evidence type="ECO:0000256" key="15">
    <source>
        <dbReference type="PIRSR" id="PIRSR600823-1"/>
    </source>
</evidence>
<keyword evidence="23" id="KW-1185">Reference proteome</keyword>
<comment type="catalytic activity">
    <reaction evidence="1 20">
        <text>2 a phenolic donor + H2O2 = 2 a phenolic radical donor + 2 H2O</text>
        <dbReference type="Rhea" id="RHEA:56136"/>
        <dbReference type="ChEBI" id="CHEBI:15377"/>
        <dbReference type="ChEBI" id="CHEBI:16240"/>
        <dbReference type="ChEBI" id="CHEBI:139520"/>
        <dbReference type="ChEBI" id="CHEBI:139521"/>
        <dbReference type="EC" id="1.11.1.7"/>
    </reaction>
</comment>
<keyword evidence="14 20" id="KW-0376">Hydrogen peroxide</keyword>
<feature type="binding site" evidence="17">
    <location>
        <position position="96"/>
    </location>
    <ligand>
        <name>Ca(2+)</name>
        <dbReference type="ChEBI" id="CHEBI:29108"/>
        <label>1</label>
    </ligand>
</feature>
<evidence type="ECO:0000256" key="5">
    <source>
        <dbReference type="ARBA" id="ARBA00022559"/>
    </source>
</evidence>
<keyword evidence="9 17" id="KW-0106">Calcium</keyword>
<evidence type="ECO:0000256" key="13">
    <source>
        <dbReference type="ARBA" id="ARBA00023180"/>
    </source>
</evidence>
<dbReference type="CDD" id="cd00693">
    <property type="entry name" value="secretory_peroxidase"/>
    <property type="match status" value="1"/>
</dbReference>
<dbReference type="EMBL" id="JACMSC010000011">
    <property type="protein sequence ID" value="KAG6498770.1"/>
    <property type="molecule type" value="Genomic_DNA"/>
</dbReference>
<dbReference type="AlphaFoldDB" id="A0A8J5FZI5"/>
<dbReference type="PRINTS" id="PR00458">
    <property type="entry name" value="PEROXIDASE"/>
</dbReference>
<keyword evidence="8" id="KW-0732">Signal</keyword>
<keyword evidence="13" id="KW-0325">Glycoprotein</keyword>
<dbReference type="Pfam" id="PF00141">
    <property type="entry name" value="peroxidase"/>
    <property type="match status" value="1"/>
</dbReference>
<dbReference type="FunFam" id="1.10.520.10:FF:000009">
    <property type="entry name" value="Peroxidase"/>
    <property type="match status" value="1"/>
</dbReference>
<dbReference type="FunFam" id="1.10.420.10:FF:000006">
    <property type="entry name" value="Peroxidase"/>
    <property type="match status" value="1"/>
</dbReference>
<dbReference type="SUPFAM" id="SSF48113">
    <property type="entry name" value="Heme-dependent peroxidases"/>
    <property type="match status" value="1"/>
</dbReference>
<feature type="binding site" description="axial binding residue" evidence="17">
    <location>
        <position position="218"/>
    </location>
    <ligand>
        <name>heme b</name>
        <dbReference type="ChEBI" id="CHEBI:60344"/>
    </ligand>
    <ligandPart>
        <name>Fe</name>
        <dbReference type="ChEBI" id="CHEBI:18248"/>
    </ligandPart>
</feature>
<feature type="binding site" evidence="17">
    <location>
        <position position="273"/>
    </location>
    <ligand>
        <name>Ca(2+)</name>
        <dbReference type="ChEBI" id="CHEBI:29108"/>
        <label>2</label>
    </ligand>
</feature>
<dbReference type="GO" id="GO:0006979">
    <property type="term" value="P:response to oxidative stress"/>
    <property type="evidence" value="ECO:0007669"/>
    <property type="project" value="UniProtKB-UniRule"/>
</dbReference>
<dbReference type="PROSITE" id="PS00435">
    <property type="entry name" value="PEROXIDASE_1"/>
    <property type="match status" value="1"/>
</dbReference>
<evidence type="ECO:0000256" key="4">
    <source>
        <dbReference type="ARBA" id="ARBA00012313"/>
    </source>
</evidence>
<reference evidence="22 23" key="1">
    <citation type="submission" date="2020-08" db="EMBL/GenBank/DDBJ databases">
        <title>Plant Genome Project.</title>
        <authorList>
            <person name="Zhang R.-G."/>
        </authorList>
    </citation>
    <scope>NUCLEOTIDE SEQUENCE [LARGE SCALE GENOMIC DNA]</scope>
    <source>
        <tissue evidence="22">Rhizome</tissue>
    </source>
</reference>
<keyword evidence="6 20" id="KW-0349">Heme</keyword>
<comment type="subcellular location">
    <subcellularLocation>
        <location evidence="2 20">Secreted</location>
    </subcellularLocation>
</comment>
<keyword evidence="20" id="KW-0964">Secreted</keyword>
<evidence type="ECO:0000256" key="10">
    <source>
        <dbReference type="ARBA" id="ARBA00023002"/>
    </source>
</evidence>
<feature type="binding site" evidence="17">
    <location>
        <position position="98"/>
    </location>
    <ligand>
        <name>Ca(2+)</name>
        <dbReference type="ChEBI" id="CHEBI:29108"/>
        <label>1</label>
    </ligand>
</feature>
<dbReference type="InterPro" id="IPR002016">
    <property type="entry name" value="Haem_peroxidase"/>
</dbReference>
<evidence type="ECO:0000256" key="1">
    <source>
        <dbReference type="ARBA" id="ARBA00000189"/>
    </source>
</evidence>
<comment type="function">
    <text evidence="20">Removal of H(2)O(2), oxidation of toxic reductants, biosynthesis and degradation of lignin, suberization, auxin catabolism, response to environmental stresses such as wounding, pathogen attack and oxidative stress.</text>
</comment>
<evidence type="ECO:0000256" key="9">
    <source>
        <dbReference type="ARBA" id="ARBA00022837"/>
    </source>
</evidence>
<keyword evidence="5 20" id="KW-0575">Peroxidase</keyword>
<feature type="binding site" evidence="17">
    <location>
        <position position="265"/>
    </location>
    <ligand>
        <name>Ca(2+)</name>
        <dbReference type="ChEBI" id="CHEBI:29108"/>
        <label>2</label>
    </ligand>
</feature>
<feature type="disulfide bond" evidence="19">
    <location>
        <begin position="225"/>
        <end position="250"/>
    </location>
</feature>
<dbReference type="GO" id="GO:0005576">
    <property type="term" value="C:extracellular region"/>
    <property type="evidence" value="ECO:0007669"/>
    <property type="project" value="UniProtKB-SubCell"/>
</dbReference>
<dbReference type="InterPro" id="IPR033905">
    <property type="entry name" value="Secretory_peroxidase"/>
</dbReference>
<dbReference type="Proteomes" id="UP000734854">
    <property type="component" value="Unassembled WGS sequence"/>
</dbReference>
<evidence type="ECO:0000256" key="12">
    <source>
        <dbReference type="ARBA" id="ARBA00023157"/>
    </source>
</evidence>
<dbReference type="Gene3D" id="1.10.420.10">
    <property type="entry name" value="Peroxidase, domain 2"/>
    <property type="match status" value="1"/>
</dbReference>
<evidence type="ECO:0000256" key="7">
    <source>
        <dbReference type="ARBA" id="ARBA00022723"/>
    </source>
</evidence>
<feature type="domain" description="Plant heme peroxidase family profile" evidence="21">
    <location>
        <begin position="49"/>
        <end position="345"/>
    </location>
</feature>
<evidence type="ECO:0000256" key="18">
    <source>
        <dbReference type="PIRSR" id="PIRSR600823-4"/>
    </source>
</evidence>
<dbReference type="InterPro" id="IPR019794">
    <property type="entry name" value="Peroxidases_AS"/>
</dbReference>
<protein>
    <recommendedName>
        <fullName evidence="4 20">Peroxidase</fullName>
        <ecNumber evidence="4 20">1.11.1.7</ecNumber>
    </recommendedName>
</protein>
<feature type="disulfide bond" evidence="19">
    <location>
        <begin position="146"/>
        <end position="341"/>
    </location>
</feature>
<comment type="similarity">
    <text evidence="3">Belongs to the peroxidase family. Ascorbate peroxidase subfamily.</text>
</comment>
<accession>A0A8J5FZI5</accession>
<gene>
    <name evidence="22" type="ORF">ZIOFF_038492</name>
</gene>
<dbReference type="GO" id="GO:0020037">
    <property type="term" value="F:heme binding"/>
    <property type="evidence" value="ECO:0007669"/>
    <property type="project" value="UniProtKB-UniRule"/>
</dbReference>
<sequence>MVSATFLAMERLGSWWRTARRRRDLSETERRGEGNDGKKIVLIAGNGQLLSPNFYDRSCPDLLSIVQSEMRRAVAAESRMGASILRLFFHDCFVNGCDGSVLLDDIPWLFVGEKNAIPNARSLRGYEVIDGIKARVEAACAATVSCADILALAAREGTTLLGGPSWTVQLGRRDATTASLNAANTNLPPPNGTLDDLISLFVSKGFSAREMTTLSGAHTLGFSRCVSFRPHIYSDADIDPAFAAQRRQGCPVAAGIGDDNLAPLDPTSPAGFDNAYYQNLMLRRGLLRSDQELFNGGSQDSVVMTYSNNAAAFRVDFAAAMEKMGGMGPLTWPSGQIRLDCKRVN</sequence>
<feature type="binding site" evidence="16">
    <location>
        <position position="188"/>
    </location>
    <ligand>
        <name>substrate</name>
    </ligand>
</feature>
<dbReference type="GO" id="GO:0140825">
    <property type="term" value="F:lactoperoxidase activity"/>
    <property type="evidence" value="ECO:0007669"/>
    <property type="project" value="UniProtKB-EC"/>
</dbReference>
<evidence type="ECO:0000256" key="6">
    <source>
        <dbReference type="ARBA" id="ARBA00022617"/>
    </source>
</evidence>
<evidence type="ECO:0000256" key="16">
    <source>
        <dbReference type="PIRSR" id="PIRSR600823-2"/>
    </source>
</evidence>
<proteinExistence type="inferred from homology"/>
<dbReference type="EC" id="1.11.1.7" evidence="4 20"/>
<dbReference type="PRINTS" id="PR00461">
    <property type="entry name" value="PLPEROXIDASE"/>
</dbReference>
<feature type="site" description="Transition state stabilizer" evidence="18">
    <location>
        <position position="86"/>
    </location>
</feature>
<evidence type="ECO:0000256" key="20">
    <source>
        <dbReference type="RuleBase" id="RU362060"/>
    </source>
</evidence>
<dbReference type="InterPro" id="IPR010255">
    <property type="entry name" value="Haem_peroxidase_sf"/>
</dbReference>
<feature type="active site" description="Proton acceptor" evidence="15">
    <location>
        <position position="90"/>
    </location>
</feature>
<evidence type="ECO:0000313" key="23">
    <source>
        <dbReference type="Proteomes" id="UP000734854"/>
    </source>
</evidence>
<keyword evidence="11 17" id="KW-0408">Iron</keyword>
<dbReference type="PROSITE" id="PS00436">
    <property type="entry name" value="PEROXIDASE_2"/>
    <property type="match status" value="1"/>
</dbReference>
<feature type="disulfide bond" evidence="19">
    <location>
        <begin position="92"/>
        <end position="97"/>
    </location>
</feature>
<keyword evidence="12 19" id="KW-1015">Disulfide bond</keyword>
<evidence type="ECO:0000256" key="8">
    <source>
        <dbReference type="ARBA" id="ARBA00022729"/>
    </source>
</evidence>
<feature type="binding site" evidence="17">
    <location>
        <position position="100"/>
    </location>
    <ligand>
        <name>Ca(2+)</name>
        <dbReference type="ChEBI" id="CHEBI:29108"/>
        <label>1</label>
    </ligand>
</feature>
<dbReference type="InterPro" id="IPR019793">
    <property type="entry name" value="Peroxidases_heam-ligand_BS"/>
</dbReference>
<evidence type="ECO:0000256" key="14">
    <source>
        <dbReference type="ARBA" id="ARBA00023324"/>
    </source>
</evidence>
<feature type="disulfide bond" evidence="19">
    <location>
        <begin position="59"/>
        <end position="140"/>
    </location>
</feature>
<feature type="binding site" evidence="17">
    <location>
        <position position="91"/>
    </location>
    <ligand>
        <name>Ca(2+)</name>
        <dbReference type="ChEBI" id="CHEBI:29108"/>
        <label>1</label>
    </ligand>
</feature>
<feature type="binding site" evidence="17">
    <location>
        <position position="113"/>
    </location>
    <ligand>
        <name>Ca(2+)</name>
        <dbReference type="ChEBI" id="CHEBI:29108"/>
        <label>1</label>
    </ligand>
</feature>
<comment type="similarity">
    <text evidence="20">Belongs to the peroxidase family. Classical plant (class III) peroxidase subfamily.</text>
</comment>
<evidence type="ECO:0000256" key="3">
    <source>
        <dbReference type="ARBA" id="ARBA00006873"/>
    </source>
</evidence>
<evidence type="ECO:0000256" key="19">
    <source>
        <dbReference type="PIRSR" id="PIRSR600823-5"/>
    </source>
</evidence>
<comment type="cofactor">
    <cofactor evidence="17 20">
        <name>heme b</name>
        <dbReference type="ChEBI" id="CHEBI:60344"/>
    </cofactor>
    <text evidence="17 20">Binds 1 heme b (iron(II)-protoporphyrin IX) group per subunit.</text>
</comment>
<feature type="binding site" evidence="17">
    <location>
        <position position="219"/>
    </location>
    <ligand>
        <name>Ca(2+)</name>
        <dbReference type="ChEBI" id="CHEBI:29108"/>
        <label>2</label>
    </ligand>
</feature>
<evidence type="ECO:0000256" key="11">
    <source>
        <dbReference type="ARBA" id="ARBA00023004"/>
    </source>
</evidence>
<dbReference type="PROSITE" id="PS50873">
    <property type="entry name" value="PEROXIDASE_4"/>
    <property type="match status" value="1"/>
</dbReference>
<evidence type="ECO:0000259" key="21">
    <source>
        <dbReference type="PROSITE" id="PS50873"/>
    </source>
</evidence>
<name>A0A8J5FZI5_ZINOF</name>
<evidence type="ECO:0000256" key="17">
    <source>
        <dbReference type="PIRSR" id="PIRSR600823-3"/>
    </source>
</evidence>
<comment type="cofactor">
    <cofactor evidence="17 20">
        <name>Ca(2+)</name>
        <dbReference type="ChEBI" id="CHEBI:29108"/>
    </cofactor>
    <text evidence="17 20">Binds 2 calcium ions per subunit.</text>
</comment>
<dbReference type="Gene3D" id="1.10.520.10">
    <property type="match status" value="1"/>
</dbReference>
<keyword evidence="10 20" id="KW-0560">Oxidoreductase</keyword>
<comment type="caution">
    <text evidence="22">The sequence shown here is derived from an EMBL/GenBank/DDBJ whole genome shotgun (WGS) entry which is preliminary data.</text>
</comment>
<dbReference type="GO" id="GO:0046872">
    <property type="term" value="F:metal ion binding"/>
    <property type="evidence" value="ECO:0007669"/>
    <property type="project" value="UniProtKB-UniRule"/>
</dbReference>
<feature type="binding site" evidence="17">
    <location>
        <position position="94"/>
    </location>
    <ligand>
        <name>Ca(2+)</name>
        <dbReference type="ChEBI" id="CHEBI:29108"/>
        <label>1</label>
    </ligand>
</feature>
<keyword evidence="7 17" id="KW-0479">Metal-binding</keyword>
<dbReference type="InterPro" id="IPR000823">
    <property type="entry name" value="Peroxidase_pln"/>
</dbReference>
<organism evidence="22 23">
    <name type="scientific">Zingiber officinale</name>
    <name type="common">Ginger</name>
    <name type="synonym">Amomum zingiber</name>
    <dbReference type="NCBI Taxonomy" id="94328"/>
    <lineage>
        <taxon>Eukaryota</taxon>
        <taxon>Viridiplantae</taxon>
        <taxon>Streptophyta</taxon>
        <taxon>Embryophyta</taxon>
        <taxon>Tracheophyta</taxon>
        <taxon>Spermatophyta</taxon>
        <taxon>Magnoliopsida</taxon>
        <taxon>Liliopsida</taxon>
        <taxon>Zingiberales</taxon>
        <taxon>Zingiberaceae</taxon>
        <taxon>Zingiber</taxon>
    </lineage>
</organism>
<evidence type="ECO:0000313" key="22">
    <source>
        <dbReference type="EMBL" id="KAG6498770.1"/>
    </source>
</evidence>
<dbReference type="GO" id="GO:0042744">
    <property type="term" value="P:hydrogen peroxide catabolic process"/>
    <property type="evidence" value="ECO:0007669"/>
    <property type="project" value="UniProtKB-KW"/>
</dbReference>
<evidence type="ECO:0000256" key="2">
    <source>
        <dbReference type="ARBA" id="ARBA00004613"/>
    </source>
</evidence>
<dbReference type="PANTHER" id="PTHR31388:SF5">
    <property type="entry name" value="PEROXIDASE"/>
    <property type="match status" value="1"/>
</dbReference>
<dbReference type="PANTHER" id="PTHR31388">
    <property type="entry name" value="PEROXIDASE 72-RELATED"/>
    <property type="match status" value="1"/>
</dbReference>